<dbReference type="AlphaFoldDB" id="A0A915CRK1"/>
<protein>
    <submittedName>
        <fullName evidence="3">ShKT domain-containing protein</fullName>
    </submittedName>
</protein>
<evidence type="ECO:0000256" key="1">
    <source>
        <dbReference type="SAM" id="SignalP"/>
    </source>
</evidence>
<reference evidence="3" key="1">
    <citation type="submission" date="2022-11" db="UniProtKB">
        <authorList>
            <consortium name="WormBaseParasite"/>
        </authorList>
    </citation>
    <scope>IDENTIFICATION</scope>
</reference>
<keyword evidence="1" id="KW-0732">Signal</keyword>
<feature type="signal peptide" evidence="1">
    <location>
        <begin position="1"/>
        <end position="20"/>
    </location>
</feature>
<organism evidence="2 3">
    <name type="scientific">Ditylenchus dipsaci</name>
    <dbReference type="NCBI Taxonomy" id="166011"/>
    <lineage>
        <taxon>Eukaryota</taxon>
        <taxon>Metazoa</taxon>
        <taxon>Ecdysozoa</taxon>
        <taxon>Nematoda</taxon>
        <taxon>Chromadorea</taxon>
        <taxon>Rhabditida</taxon>
        <taxon>Tylenchina</taxon>
        <taxon>Tylenchomorpha</taxon>
        <taxon>Sphaerularioidea</taxon>
        <taxon>Anguinidae</taxon>
        <taxon>Anguininae</taxon>
        <taxon>Ditylenchus</taxon>
    </lineage>
</organism>
<feature type="chain" id="PRO_5036862707" evidence="1">
    <location>
        <begin position="21"/>
        <end position="173"/>
    </location>
</feature>
<proteinExistence type="predicted"/>
<dbReference type="Proteomes" id="UP000887574">
    <property type="component" value="Unplaced"/>
</dbReference>
<keyword evidence="2" id="KW-1185">Reference proteome</keyword>
<evidence type="ECO:0000313" key="2">
    <source>
        <dbReference type="Proteomes" id="UP000887574"/>
    </source>
</evidence>
<sequence length="173" mass="19346">MIFSTSFIFVALLFATCVSGDEVLVTDKVVADRLPEYCFEKYSSTTSGSNLLHKEQPCEDDLPKTISDPNVCASLFQKTGTPADQTKTDALCINPNYQQEILWCAKTCKLCCLRSEYSCSDRPPAADPDQCVNLKKTMNVKRSRRKLNFAYDLVGNVRLRKIIAKTDTLVVSI</sequence>
<name>A0A915CRK1_9BILA</name>
<evidence type="ECO:0000313" key="3">
    <source>
        <dbReference type="WBParaSite" id="jg11889"/>
    </source>
</evidence>
<accession>A0A915CRK1</accession>
<dbReference type="WBParaSite" id="jg11889">
    <property type="protein sequence ID" value="jg11889"/>
    <property type="gene ID" value="jg11889"/>
</dbReference>